<accession>A0A2P2JEW0</accession>
<dbReference type="EMBL" id="GGEC01011507">
    <property type="protein sequence ID" value="MBW91990.1"/>
    <property type="molecule type" value="Transcribed_RNA"/>
</dbReference>
<name>A0A2P2JEW0_RHIMU</name>
<protein>
    <submittedName>
        <fullName evidence="1">Uncharacterized protein</fullName>
    </submittedName>
</protein>
<proteinExistence type="predicted"/>
<sequence length="53" mass="5858">MERGARKSVGEVQIIWKTPEMENHSICPKNKAVKKSILGSQPLQPKGGANRTK</sequence>
<evidence type="ECO:0000313" key="1">
    <source>
        <dbReference type="EMBL" id="MBW91990.1"/>
    </source>
</evidence>
<dbReference type="AlphaFoldDB" id="A0A2P2JEW0"/>
<organism evidence="1">
    <name type="scientific">Rhizophora mucronata</name>
    <name type="common">Asiatic mangrove</name>
    <dbReference type="NCBI Taxonomy" id="61149"/>
    <lineage>
        <taxon>Eukaryota</taxon>
        <taxon>Viridiplantae</taxon>
        <taxon>Streptophyta</taxon>
        <taxon>Embryophyta</taxon>
        <taxon>Tracheophyta</taxon>
        <taxon>Spermatophyta</taxon>
        <taxon>Magnoliopsida</taxon>
        <taxon>eudicotyledons</taxon>
        <taxon>Gunneridae</taxon>
        <taxon>Pentapetalae</taxon>
        <taxon>rosids</taxon>
        <taxon>fabids</taxon>
        <taxon>Malpighiales</taxon>
        <taxon>Rhizophoraceae</taxon>
        <taxon>Rhizophora</taxon>
    </lineage>
</organism>
<reference evidence="1" key="1">
    <citation type="submission" date="2018-02" db="EMBL/GenBank/DDBJ databases">
        <title>Rhizophora mucronata_Transcriptome.</title>
        <authorList>
            <person name="Meera S.P."/>
            <person name="Sreeshan A."/>
            <person name="Augustine A."/>
        </authorList>
    </citation>
    <scope>NUCLEOTIDE SEQUENCE</scope>
    <source>
        <tissue evidence="1">Leaf</tissue>
    </source>
</reference>